<comment type="subcellular location">
    <subcellularLocation>
        <location evidence="1 6">Secreted</location>
    </subcellularLocation>
</comment>
<evidence type="ECO:0000313" key="8">
    <source>
        <dbReference type="Proteomes" id="UP000250321"/>
    </source>
</evidence>
<feature type="chain" id="PRO_5025092842" description="S-protein homolog" evidence="6">
    <location>
        <begin position="28"/>
        <end position="150"/>
    </location>
</feature>
<dbReference type="OrthoDB" id="1164520at2759"/>
<dbReference type="Pfam" id="PF05938">
    <property type="entry name" value="Self-incomp_S1"/>
    <property type="match status" value="1"/>
</dbReference>
<dbReference type="PANTHER" id="PTHR31232">
    <property type="match status" value="1"/>
</dbReference>
<feature type="signal peptide" evidence="6">
    <location>
        <begin position="1"/>
        <end position="27"/>
    </location>
</feature>
<keyword evidence="3 6" id="KW-0713">Self-incompatibility</keyword>
<comment type="caution">
    <text evidence="7">The sequence shown here is derived from an EMBL/GenBank/DDBJ whole genome shotgun (WGS) entry which is preliminary data.</text>
</comment>
<sequence>MKGSTPRWQLHFFSVLFALAFVGQISCFNPHPIPGRKHFVRLVNNLQNRQLLVKCGSETPDDLLGEHLLGTNEEYEFGFRMNLYRTKFYRCDMSYSNYHNRFEAFTATKHFLENCGGVHCIWRAQEDGISLYNIKHDQWSLMYRWEIQRI</sequence>
<keyword evidence="4 6" id="KW-0964">Secreted</keyword>
<evidence type="ECO:0000256" key="5">
    <source>
        <dbReference type="ARBA" id="ARBA00022729"/>
    </source>
</evidence>
<dbReference type="Proteomes" id="UP000250321">
    <property type="component" value="Unassembled WGS sequence"/>
</dbReference>
<accession>A0A314V129</accession>
<evidence type="ECO:0000256" key="3">
    <source>
        <dbReference type="ARBA" id="ARBA00022471"/>
    </source>
</evidence>
<protein>
    <recommendedName>
        <fullName evidence="6">S-protein homolog</fullName>
    </recommendedName>
</protein>
<dbReference type="PANTHER" id="PTHR31232:SF54">
    <property type="entry name" value="S-PROTEIN HOMOLOG-RELATED"/>
    <property type="match status" value="1"/>
</dbReference>
<proteinExistence type="inferred from homology"/>
<dbReference type="STRING" id="2094558.A0A314V129"/>
<dbReference type="AlphaFoldDB" id="A0A314V129"/>
<comment type="similarity">
    <text evidence="2 6">Belongs to the plant self-incompatibility (S1) protein family.</text>
</comment>
<organism evidence="7 8">
    <name type="scientific">Prunus yedoensis var. nudiflora</name>
    <dbReference type="NCBI Taxonomy" id="2094558"/>
    <lineage>
        <taxon>Eukaryota</taxon>
        <taxon>Viridiplantae</taxon>
        <taxon>Streptophyta</taxon>
        <taxon>Embryophyta</taxon>
        <taxon>Tracheophyta</taxon>
        <taxon>Spermatophyta</taxon>
        <taxon>Magnoliopsida</taxon>
        <taxon>eudicotyledons</taxon>
        <taxon>Gunneridae</taxon>
        <taxon>Pentapetalae</taxon>
        <taxon>rosids</taxon>
        <taxon>fabids</taxon>
        <taxon>Rosales</taxon>
        <taxon>Rosaceae</taxon>
        <taxon>Amygdaloideae</taxon>
        <taxon>Amygdaleae</taxon>
        <taxon>Prunus</taxon>
    </lineage>
</organism>
<evidence type="ECO:0000256" key="6">
    <source>
        <dbReference type="RuleBase" id="RU367044"/>
    </source>
</evidence>
<reference evidence="7 8" key="1">
    <citation type="submission" date="2018-02" db="EMBL/GenBank/DDBJ databases">
        <title>Draft genome of wild Prunus yedoensis var. nudiflora.</title>
        <authorList>
            <person name="Baek S."/>
            <person name="Kim J.-H."/>
            <person name="Choi K."/>
            <person name="Kim G.-B."/>
            <person name="Cho A."/>
            <person name="Jang H."/>
            <person name="Shin C.-H."/>
            <person name="Yu H.-J."/>
            <person name="Mun J.-H."/>
        </authorList>
    </citation>
    <scope>NUCLEOTIDE SEQUENCE [LARGE SCALE GENOMIC DNA]</scope>
    <source>
        <strain evidence="8">cv. Jeju island</strain>
        <tissue evidence="7">Leaf</tissue>
    </source>
</reference>
<dbReference type="GO" id="GO:0060320">
    <property type="term" value="P:rejection of self pollen"/>
    <property type="evidence" value="ECO:0007669"/>
    <property type="project" value="UniProtKB-KW"/>
</dbReference>
<evidence type="ECO:0000313" key="7">
    <source>
        <dbReference type="EMBL" id="PQM42424.1"/>
    </source>
</evidence>
<dbReference type="InterPro" id="IPR010264">
    <property type="entry name" value="Self-incomp_S1"/>
</dbReference>
<dbReference type="GO" id="GO:0005576">
    <property type="term" value="C:extracellular region"/>
    <property type="evidence" value="ECO:0007669"/>
    <property type="project" value="UniProtKB-SubCell"/>
</dbReference>
<evidence type="ECO:0000256" key="4">
    <source>
        <dbReference type="ARBA" id="ARBA00022525"/>
    </source>
</evidence>
<evidence type="ECO:0000256" key="1">
    <source>
        <dbReference type="ARBA" id="ARBA00004613"/>
    </source>
</evidence>
<keyword evidence="8" id="KW-1185">Reference proteome</keyword>
<gene>
    <name evidence="7" type="ORF">Pyn_17372</name>
</gene>
<dbReference type="EMBL" id="PJQY01002824">
    <property type="protein sequence ID" value="PQM42424.1"/>
    <property type="molecule type" value="Genomic_DNA"/>
</dbReference>
<keyword evidence="5 6" id="KW-0732">Signal</keyword>
<name>A0A314V129_PRUYE</name>
<evidence type="ECO:0000256" key="2">
    <source>
        <dbReference type="ARBA" id="ARBA00005581"/>
    </source>
</evidence>